<dbReference type="Gene3D" id="3.40.50.880">
    <property type="match status" value="1"/>
</dbReference>
<dbReference type="STRING" id="1246995.AFR_12955"/>
<dbReference type="SMART" id="SM00342">
    <property type="entry name" value="HTH_ARAC"/>
    <property type="match status" value="1"/>
</dbReference>
<dbReference type="EMBL" id="CP006272">
    <property type="protein sequence ID" value="AGZ40877.1"/>
    <property type="molecule type" value="Genomic_DNA"/>
</dbReference>
<dbReference type="AlphaFoldDB" id="U5VVP0"/>
<evidence type="ECO:0000256" key="1">
    <source>
        <dbReference type="ARBA" id="ARBA00023015"/>
    </source>
</evidence>
<evidence type="ECO:0000256" key="2">
    <source>
        <dbReference type="ARBA" id="ARBA00023163"/>
    </source>
</evidence>
<evidence type="ECO:0000313" key="4">
    <source>
        <dbReference type="EMBL" id="AGZ40877.1"/>
    </source>
</evidence>
<dbReference type="PANTHER" id="PTHR43130">
    <property type="entry name" value="ARAC-FAMILY TRANSCRIPTIONAL REGULATOR"/>
    <property type="match status" value="1"/>
</dbReference>
<proteinExistence type="predicted"/>
<evidence type="ECO:0000259" key="3">
    <source>
        <dbReference type="PROSITE" id="PS01124"/>
    </source>
</evidence>
<organism evidence="4 5">
    <name type="scientific">Actinoplanes friuliensis DSM 7358</name>
    <dbReference type="NCBI Taxonomy" id="1246995"/>
    <lineage>
        <taxon>Bacteria</taxon>
        <taxon>Bacillati</taxon>
        <taxon>Actinomycetota</taxon>
        <taxon>Actinomycetes</taxon>
        <taxon>Micromonosporales</taxon>
        <taxon>Micromonosporaceae</taxon>
        <taxon>Actinoplanes</taxon>
    </lineage>
</organism>
<dbReference type="InterPro" id="IPR029062">
    <property type="entry name" value="Class_I_gatase-like"/>
</dbReference>
<dbReference type="InterPro" id="IPR002818">
    <property type="entry name" value="DJ-1/PfpI"/>
</dbReference>
<dbReference type="PANTHER" id="PTHR43130:SF3">
    <property type="entry name" value="HTH-TYPE TRANSCRIPTIONAL REGULATOR RV1931C"/>
    <property type="match status" value="1"/>
</dbReference>
<dbReference type="HOGENOM" id="CLU_000445_59_0_11"/>
<dbReference type="InterPro" id="IPR009057">
    <property type="entry name" value="Homeodomain-like_sf"/>
</dbReference>
<keyword evidence="5" id="KW-1185">Reference proteome</keyword>
<dbReference type="PROSITE" id="PS01124">
    <property type="entry name" value="HTH_ARAC_FAMILY_2"/>
    <property type="match status" value="1"/>
</dbReference>
<dbReference type="GO" id="GO:0043565">
    <property type="term" value="F:sequence-specific DNA binding"/>
    <property type="evidence" value="ECO:0007669"/>
    <property type="project" value="InterPro"/>
</dbReference>
<dbReference type="Gene3D" id="1.10.10.60">
    <property type="entry name" value="Homeodomain-like"/>
    <property type="match status" value="1"/>
</dbReference>
<dbReference type="CDD" id="cd03137">
    <property type="entry name" value="GATase1_AraC_1"/>
    <property type="match status" value="1"/>
</dbReference>
<keyword evidence="2" id="KW-0804">Transcription</keyword>
<dbReference type="KEGG" id="afs:AFR_12955"/>
<dbReference type="Proteomes" id="UP000017746">
    <property type="component" value="Chromosome"/>
</dbReference>
<reference evidence="4 5" key="1">
    <citation type="journal article" date="2014" name="J. Biotechnol.">
        <title>Complete genome sequence of the actinobacterium Actinoplanes friuliensis HAG 010964, producer of the lipopeptide antibiotic friulimycin.</title>
        <authorList>
            <person name="Ruckert C."/>
            <person name="Szczepanowski R."/>
            <person name="Albersmeier A."/>
            <person name="Goesmann A."/>
            <person name="Fischer N."/>
            <person name="Steinkamper A."/>
            <person name="Puhler A."/>
            <person name="Biener R."/>
            <person name="Schwartz D."/>
            <person name="Kalinowski J."/>
        </authorList>
    </citation>
    <scope>NUCLEOTIDE SEQUENCE [LARGE SCALE GENOMIC DNA]</scope>
    <source>
        <strain evidence="4 5">DSM 7358</strain>
    </source>
</reference>
<protein>
    <submittedName>
        <fullName evidence="4">AraC family transcriptional regulator</fullName>
    </submittedName>
</protein>
<dbReference type="SUPFAM" id="SSF46689">
    <property type="entry name" value="Homeodomain-like"/>
    <property type="match status" value="2"/>
</dbReference>
<feature type="domain" description="HTH araC/xylS-type" evidence="3">
    <location>
        <begin position="218"/>
        <end position="316"/>
    </location>
</feature>
<evidence type="ECO:0000313" key="5">
    <source>
        <dbReference type="Proteomes" id="UP000017746"/>
    </source>
</evidence>
<dbReference type="Pfam" id="PF12833">
    <property type="entry name" value="HTH_18"/>
    <property type="match status" value="1"/>
</dbReference>
<dbReference type="RefSeq" id="WP_023360936.1">
    <property type="nucleotide sequence ID" value="NC_022657.1"/>
</dbReference>
<name>U5VVP0_9ACTN</name>
<dbReference type="SUPFAM" id="SSF52317">
    <property type="entry name" value="Class I glutamine amidotransferase-like"/>
    <property type="match status" value="1"/>
</dbReference>
<dbReference type="InterPro" id="IPR018060">
    <property type="entry name" value="HTH_AraC"/>
</dbReference>
<dbReference type="GO" id="GO:0003700">
    <property type="term" value="F:DNA-binding transcription factor activity"/>
    <property type="evidence" value="ECO:0007669"/>
    <property type="project" value="InterPro"/>
</dbReference>
<keyword evidence="1" id="KW-0805">Transcription regulation</keyword>
<dbReference type="OrthoDB" id="3194870at2"/>
<dbReference type="Pfam" id="PF01965">
    <property type="entry name" value="DJ-1_PfpI"/>
    <property type="match status" value="1"/>
</dbReference>
<sequence length="322" mass="34218">MPHRVAVLALDAVIPFDLGIPARVLSEAQGAGGEPLYEVVTCSLDGEPVSTNAGFSIQVPRDRSVLAEADTVVVATQEPSTAMLTAGEPDPEVTAVLRSLRPEIRVVSTCTSAFVLAAAGLLDGLAATTHWALSDRFAALFPAVEVRPDVLFVDAGRVLTSAGAAAGIDLFVHIVRSDHGATVANEAARRCVVAPWRDGGQAQFITHPTPPGSSVGTGPTQAWALARLDEPLTLADLAEHATMTKRTFSRRFVAEVGVTPLQWLISQRVDRARSLLESTDLPVERIATEAGFGSATLLRQHMHAVLGVTPQRYRRTFQAPAR</sequence>
<dbReference type="eggNOG" id="COG4977">
    <property type="taxonomic scope" value="Bacteria"/>
</dbReference>
<dbReference type="PATRIC" id="fig|1246995.3.peg.2631"/>
<dbReference type="InterPro" id="IPR052158">
    <property type="entry name" value="INH-QAR"/>
</dbReference>
<gene>
    <name evidence="4" type="ORF">AFR_12955</name>
</gene>
<accession>U5VVP0</accession>